<gene>
    <name evidence="7" type="primary">RPRD1A</name>
    <name evidence="7" type="ORF">OS493_015603</name>
</gene>
<evidence type="ECO:0000256" key="4">
    <source>
        <dbReference type="SAM" id="Coils"/>
    </source>
</evidence>
<dbReference type="InterPro" id="IPR008942">
    <property type="entry name" value="ENTH_VHS"/>
</dbReference>
<organism evidence="7 8">
    <name type="scientific">Desmophyllum pertusum</name>
    <dbReference type="NCBI Taxonomy" id="174260"/>
    <lineage>
        <taxon>Eukaryota</taxon>
        <taxon>Metazoa</taxon>
        <taxon>Cnidaria</taxon>
        <taxon>Anthozoa</taxon>
        <taxon>Hexacorallia</taxon>
        <taxon>Scleractinia</taxon>
        <taxon>Caryophylliina</taxon>
        <taxon>Caryophylliidae</taxon>
        <taxon>Desmophyllum</taxon>
    </lineage>
</organism>
<protein>
    <submittedName>
        <fullName evidence="7">Regulation of nuclear pre-mRNA domain-containing protein 1A</fullName>
    </submittedName>
</protein>
<dbReference type="GO" id="GO:0042802">
    <property type="term" value="F:identical protein binding"/>
    <property type="evidence" value="ECO:0007669"/>
    <property type="project" value="UniProtKB-ARBA"/>
</dbReference>
<evidence type="ECO:0000313" key="7">
    <source>
        <dbReference type="EMBL" id="KAJ7360502.1"/>
    </source>
</evidence>
<evidence type="ECO:0000256" key="1">
    <source>
        <dbReference type="ARBA" id="ARBA00004123"/>
    </source>
</evidence>
<dbReference type="Gene3D" id="6.10.250.2560">
    <property type="match status" value="1"/>
</dbReference>
<sequence length="312" mass="34840">MTSFSTATLEKKLSDLSNTQHSVQTLSLWLIHHRKHAKAVVQAWYKELTKARTSKKLTFLFLANDVLQNGKRKGSEFTSEFKHVLLAAFTHCAHGGSVEAIKGLERLISIWTERTVYDASFLVKLHKCLGQETDSPPPPEKKQKMEDEKQVPLIDPPDPEDLIKALIELENSASQDAVVREKIANLPAEVQDVSLLDKIEDKETGDRLSKIVDEACLLLADYNGRLAAELEDRSTISKMLASFIQLQKDKLAESEKKLEEYKGKQEKVQLVRQELKSHLENLPDLTKLPDLGGGLAPLPSAGDLFASAAHRS</sequence>
<evidence type="ECO:0000256" key="2">
    <source>
        <dbReference type="ARBA" id="ARBA00023242"/>
    </source>
</evidence>
<feature type="region of interest" description="Disordered" evidence="5">
    <location>
        <begin position="131"/>
        <end position="155"/>
    </location>
</feature>
<dbReference type="GO" id="GO:0005654">
    <property type="term" value="C:nucleoplasm"/>
    <property type="evidence" value="ECO:0007669"/>
    <property type="project" value="UniProtKB-ARBA"/>
</dbReference>
<dbReference type="Pfam" id="PF04818">
    <property type="entry name" value="CID"/>
    <property type="match status" value="1"/>
</dbReference>
<keyword evidence="4" id="KW-0175">Coiled coil</keyword>
<dbReference type="InterPro" id="IPR032337">
    <property type="entry name" value="RPRD1A/B_C"/>
</dbReference>
<evidence type="ECO:0000259" key="6">
    <source>
        <dbReference type="PROSITE" id="PS51391"/>
    </source>
</evidence>
<proteinExistence type="inferred from homology"/>
<dbReference type="CDD" id="cd17002">
    <property type="entry name" value="CID_RPRD1"/>
    <property type="match status" value="1"/>
</dbReference>
<dbReference type="AlphaFoldDB" id="A0A9X0CKW5"/>
<comment type="similarity">
    <text evidence="3">Belongs to the UPF0400 (RTT103) family.</text>
</comment>
<evidence type="ECO:0000256" key="5">
    <source>
        <dbReference type="SAM" id="MobiDB-lite"/>
    </source>
</evidence>
<accession>A0A9X0CKW5</accession>
<comment type="subcellular location">
    <subcellularLocation>
        <location evidence="1">Nucleus</location>
    </subcellularLocation>
</comment>
<evidence type="ECO:0000256" key="3">
    <source>
        <dbReference type="ARBA" id="ARBA00034310"/>
    </source>
</evidence>
<dbReference type="GO" id="GO:0097550">
    <property type="term" value="C:transcription preinitiation complex"/>
    <property type="evidence" value="ECO:0007669"/>
    <property type="project" value="UniProtKB-ARBA"/>
</dbReference>
<dbReference type="GO" id="GO:0000993">
    <property type="term" value="F:RNA polymerase II complex binding"/>
    <property type="evidence" value="ECO:0007669"/>
    <property type="project" value="TreeGrafter"/>
</dbReference>
<dbReference type="FunFam" id="1.25.40.90:FF:000007">
    <property type="entry name" value="Regulation of nuclear pre-mRNA domain-containing protein 1B"/>
    <property type="match status" value="1"/>
</dbReference>
<dbReference type="Proteomes" id="UP001163046">
    <property type="component" value="Unassembled WGS sequence"/>
</dbReference>
<feature type="compositionally biased region" description="Basic and acidic residues" evidence="5">
    <location>
        <begin position="139"/>
        <end position="150"/>
    </location>
</feature>
<keyword evidence="8" id="KW-1185">Reference proteome</keyword>
<dbReference type="EMBL" id="MU827309">
    <property type="protein sequence ID" value="KAJ7360502.1"/>
    <property type="molecule type" value="Genomic_DNA"/>
</dbReference>
<dbReference type="Pfam" id="PF16566">
    <property type="entry name" value="CREPT"/>
    <property type="match status" value="1"/>
</dbReference>
<dbReference type="GO" id="GO:0031124">
    <property type="term" value="P:mRNA 3'-end processing"/>
    <property type="evidence" value="ECO:0007669"/>
    <property type="project" value="TreeGrafter"/>
</dbReference>
<name>A0A9X0CKW5_9CNID</name>
<dbReference type="PROSITE" id="PS51391">
    <property type="entry name" value="CID"/>
    <property type="match status" value="1"/>
</dbReference>
<evidence type="ECO:0000313" key="8">
    <source>
        <dbReference type="Proteomes" id="UP001163046"/>
    </source>
</evidence>
<dbReference type="SUPFAM" id="SSF48464">
    <property type="entry name" value="ENTH/VHS domain"/>
    <property type="match status" value="1"/>
</dbReference>
<dbReference type="SMART" id="SM00582">
    <property type="entry name" value="RPR"/>
    <property type="match status" value="1"/>
</dbReference>
<feature type="coiled-coil region" evidence="4">
    <location>
        <begin position="244"/>
        <end position="271"/>
    </location>
</feature>
<reference evidence="7" key="1">
    <citation type="submission" date="2023-01" db="EMBL/GenBank/DDBJ databases">
        <title>Genome assembly of the deep-sea coral Lophelia pertusa.</title>
        <authorList>
            <person name="Herrera S."/>
            <person name="Cordes E."/>
        </authorList>
    </citation>
    <scope>NUCLEOTIDE SEQUENCE</scope>
    <source>
        <strain evidence="7">USNM1676648</strain>
        <tissue evidence="7">Polyp</tissue>
    </source>
</reference>
<feature type="domain" description="CID" evidence="6">
    <location>
        <begin position="1"/>
        <end position="133"/>
    </location>
</feature>
<dbReference type="OrthoDB" id="10069473at2759"/>
<dbReference type="Gene3D" id="1.25.40.90">
    <property type="match status" value="1"/>
</dbReference>
<keyword evidence="2" id="KW-0539">Nucleus</keyword>
<dbReference type="GO" id="GO:0001111">
    <property type="term" value="P:RNA polymerase II promoter clearance"/>
    <property type="evidence" value="ECO:0007669"/>
    <property type="project" value="UniProtKB-ARBA"/>
</dbReference>
<comment type="caution">
    <text evidence="7">The sequence shown here is derived from an EMBL/GenBank/DDBJ whole genome shotgun (WGS) entry which is preliminary data.</text>
</comment>
<dbReference type="InterPro" id="IPR006569">
    <property type="entry name" value="CID_dom"/>
</dbReference>
<dbReference type="PANTHER" id="PTHR12460">
    <property type="entry name" value="CYCLIN-DEPENDENT KINASE INHIBITOR-RELATED PROTEIN"/>
    <property type="match status" value="1"/>
</dbReference>
<dbReference type="PANTHER" id="PTHR12460:SF0">
    <property type="entry name" value="CID DOMAIN-CONTAINING PROTEIN-RELATED"/>
    <property type="match status" value="1"/>
</dbReference>